<dbReference type="PANTHER" id="PTHR12993">
    <property type="entry name" value="N-ACETYLGLUCOSAMINYL-PHOSPHATIDYLINOSITOL DE-N-ACETYLASE-RELATED"/>
    <property type="match status" value="1"/>
</dbReference>
<name>W4L2S9_9BACT</name>
<dbReference type="EMBL" id="AZHX01002961">
    <property type="protein sequence ID" value="ETW92317.1"/>
    <property type="molecule type" value="Genomic_DNA"/>
</dbReference>
<proteinExistence type="predicted"/>
<keyword evidence="2" id="KW-1185">Reference proteome</keyword>
<dbReference type="GO" id="GO:0016811">
    <property type="term" value="F:hydrolase activity, acting on carbon-nitrogen (but not peptide) bonds, in linear amides"/>
    <property type="evidence" value="ECO:0007669"/>
    <property type="project" value="TreeGrafter"/>
</dbReference>
<dbReference type="Gene3D" id="3.40.50.10320">
    <property type="entry name" value="LmbE-like"/>
    <property type="match status" value="1"/>
</dbReference>
<organism evidence="1 2">
    <name type="scientific">Candidatus Entotheonella gemina</name>
    <dbReference type="NCBI Taxonomy" id="1429439"/>
    <lineage>
        <taxon>Bacteria</taxon>
        <taxon>Pseudomonadati</taxon>
        <taxon>Nitrospinota/Tectimicrobiota group</taxon>
        <taxon>Candidatus Tectimicrobiota</taxon>
        <taxon>Candidatus Entotheonellia</taxon>
        <taxon>Candidatus Entotheonellales</taxon>
        <taxon>Candidatus Entotheonellaceae</taxon>
        <taxon>Candidatus Entotheonella</taxon>
    </lineage>
</organism>
<dbReference type="InterPro" id="IPR024078">
    <property type="entry name" value="LmbE-like_dom_sf"/>
</dbReference>
<dbReference type="Proteomes" id="UP000019140">
    <property type="component" value="Unassembled WGS sequence"/>
</dbReference>
<dbReference type="Pfam" id="PF02585">
    <property type="entry name" value="PIG-L"/>
    <property type="match status" value="1"/>
</dbReference>
<gene>
    <name evidence="1" type="ORF">ETSY2_53765</name>
</gene>
<evidence type="ECO:0008006" key="3">
    <source>
        <dbReference type="Google" id="ProtNLM"/>
    </source>
</evidence>
<protein>
    <recommendedName>
        <fullName evidence="3">LmbE family protein</fullName>
    </recommendedName>
</protein>
<feature type="non-terminal residue" evidence="1">
    <location>
        <position position="137"/>
    </location>
</feature>
<dbReference type="AlphaFoldDB" id="W4L2S9"/>
<dbReference type="SUPFAM" id="SSF102588">
    <property type="entry name" value="LmbE-like"/>
    <property type="match status" value="1"/>
</dbReference>
<dbReference type="InterPro" id="IPR003737">
    <property type="entry name" value="GlcNAc_PI_deacetylase-related"/>
</dbReference>
<evidence type="ECO:0000313" key="1">
    <source>
        <dbReference type="EMBL" id="ETW92317.1"/>
    </source>
</evidence>
<dbReference type="HOGENOM" id="CLU_1869357_0_0_7"/>
<accession>W4L2S9</accession>
<dbReference type="PANTHER" id="PTHR12993:SF11">
    <property type="entry name" value="N-ACETYLGLUCOSAMINYL-PHOSPHATIDYLINOSITOL DE-N-ACETYLASE"/>
    <property type="match status" value="1"/>
</dbReference>
<evidence type="ECO:0000313" key="2">
    <source>
        <dbReference type="Proteomes" id="UP000019140"/>
    </source>
</evidence>
<comment type="caution">
    <text evidence="1">The sequence shown here is derived from an EMBL/GenBank/DDBJ whole genome shotgun (WGS) entry which is preliminary data.</text>
</comment>
<reference evidence="1 2" key="1">
    <citation type="journal article" date="2014" name="Nature">
        <title>An environmental bacterial taxon with a large and distinct metabolic repertoire.</title>
        <authorList>
            <person name="Wilson M.C."/>
            <person name="Mori T."/>
            <person name="Ruckert C."/>
            <person name="Uria A.R."/>
            <person name="Helf M.J."/>
            <person name="Takada K."/>
            <person name="Gernert C."/>
            <person name="Steffens U.A."/>
            <person name="Heycke N."/>
            <person name="Schmitt S."/>
            <person name="Rinke C."/>
            <person name="Helfrich E.J."/>
            <person name="Brachmann A.O."/>
            <person name="Gurgui C."/>
            <person name="Wakimoto T."/>
            <person name="Kracht M."/>
            <person name="Crusemann M."/>
            <person name="Hentschel U."/>
            <person name="Abe I."/>
            <person name="Matsunaga S."/>
            <person name="Kalinowski J."/>
            <person name="Takeyama H."/>
            <person name="Piel J."/>
        </authorList>
    </citation>
    <scope>NUCLEOTIDE SEQUENCE [LARGE SCALE GENOMIC DNA]</scope>
    <source>
        <strain evidence="2">TSY2</strain>
    </source>
</reference>
<sequence>MRDGIVVDKTKDNVTPVQNPLRILGVYAHPDDETLCVGGTLAKYAAMGAHILIVSATRGEAGQIRDTQVATRATLGQTRALELRHACERLGVSQVMCFDYGDGKLMSVDRGPLAAQLTQIIRQFRPDVVLTFGDGCL</sequence>